<evidence type="ECO:0000313" key="2">
    <source>
        <dbReference type="Proteomes" id="UP000004814"/>
    </source>
</evidence>
<proteinExistence type="predicted"/>
<comment type="caution">
    <text evidence="1">The sequence shown here is derived from an EMBL/GenBank/DDBJ whole genome shotgun (WGS) entry which is preliminary data.</text>
</comment>
<reference evidence="1 2" key="1">
    <citation type="submission" date="2008-03" db="EMBL/GenBank/DDBJ databases">
        <title>Sequencing of the draft genome and assembly of Burkholderia ambifaria MEX-5.</title>
        <authorList>
            <consortium name="US DOE Joint Genome Institute (JGI-PGF)"/>
            <person name="Copeland A."/>
            <person name="Lucas S."/>
            <person name="Lapidus A."/>
            <person name="Glavina del Rio T."/>
            <person name="Dalin E."/>
            <person name="Tice H."/>
            <person name="Bruce D."/>
            <person name="Goodwin L."/>
            <person name="Pitluck S."/>
            <person name="Larimer F."/>
            <person name="Land M.L."/>
            <person name="Hauser L."/>
            <person name="Tiedje J."/>
            <person name="Richardson P."/>
        </authorList>
    </citation>
    <scope>NUCLEOTIDE SEQUENCE [LARGE SCALE GENOMIC DNA]</scope>
    <source>
        <strain evidence="1 2">MEX-5</strain>
    </source>
</reference>
<sequence>MQQAAAIVRPQLDVRGQVALRDALRCRQRGLELAAEIGTHTAQHEHHHCCRGQAEYDRHREPATNARQDGCMQIVHVHAGHDVPVPRCKATNDARLVDRLIGTRLRPLVLDEAEAVSPPSDFRELVKQTSPRGIRQARHAFAIQLRLDRMHDHHRVRIADREVAVSAIAHRGERLERLLLRIGLRHRVLLRQLVEMLADAVCLRGETRKLFTPVRNHRRPVLPCAEQTDQKQTAP</sequence>
<gene>
    <name evidence="1" type="ORF">BamMEX5DRAFT_0338</name>
</gene>
<protein>
    <submittedName>
        <fullName evidence="1">Uncharacterized protein</fullName>
    </submittedName>
</protein>
<organism evidence="1 2">
    <name type="scientific">Burkholderia ambifaria MEX-5</name>
    <dbReference type="NCBI Taxonomy" id="396597"/>
    <lineage>
        <taxon>Bacteria</taxon>
        <taxon>Pseudomonadati</taxon>
        <taxon>Pseudomonadota</taxon>
        <taxon>Betaproteobacteria</taxon>
        <taxon>Burkholderiales</taxon>
        <taxon>Burkholderiaceae</taxon>
        <taxon>Burkholderia</taxon>
        <taxon>Burkholderia cepacia complex</taxon>
    </lineage>
</organism>
<dbReference type="Proteomes" id="UP000004814">
    <property type="component" value="Unassembled WGS sequence"/>
</dbReference>
<dbReference type="AlphaFoldDB" id="B1SXS2"/>
<dbReference type="EMBL" id="ABLK01000006">
    <property type="protein sequence ID" value="EDT43831.1"/>
    <property type="molecule type" value="Genomic_DNA"/>
</dbReference>
<name>B1SXS2_9BURK</name>
<evidence type="ECO:0000313" key="1">
    <source>
        <dbReference type="EMBL" id="EDT43831.1"/>
    </source>
</evidence>
<accession>B1SXS2</accession>